<dbReference type="EMBL" id="JBEDUW010000006">
    <property type="protein sequence ID" value="KAK9922642.1"/>
    <property type="molecule type" value="Genomic_DNA"/>
</dbReference>
<protein>
    <submittedName>
        <fullName evidence="2">Uncharacterized protein</fullName>
    </submittedName>
</protein>
<evidence type="ECO:0000256" key="1">
    <source>
        <dbReference type="SAM" id="MobiDB-lite"/>
    </source>
</evidence>
<feature type="region of interest" description="Disordered" evidence="1">
    <location>
        <begin position="1"/>
        <end position="26"/>
    </location>
</feature>
<name>A0AAW1WD43_RUBAR</name>
<evidence type="ECO:0000313" key="3">
    <source>
        <dbReference type="Proteomes" id="UP001457282"/>
    </source>
</evidence>
<sequence length="75" mass="8548">MVAACSGGVEDEQQRRSLGEDGEAGNAWDWGLEKLMMMLRWSRMLGGKAHGKRRDGDLVTWSWVWAQRRSRLGLN</sequence>
<proteinExistence type="predicted"/>
<dbReference type="Proteomes" id="UP001457282">
    <property type="component" value="Unassembled WGS sequence"/>
</dbReference>
<comment type="caution">
    <text evidence="2">The sequence shown here is derived from an EMBL/GenBank/DDBJ whole genome shotgun (WGS) entry which is preliminary data.</text>
</comment>
<organism evidence="2 3">
    <name type="scientific">Rubus argutus</name>
    <name type="common">Southern blackberry</name>
    <dbReference type="NCBI Taxonomy" id="59490"/>
    <lineage>
        <taxon>Eukaryota</taxon>
        <taxon>Viridiplantae</taxon>
        <taxon>Streptophyta</taxon>
        <taxon>Embryophyta</taxon>
        <taxon>Tracheophyta</taxon>
        <taxon>Spermatophyta</taxon>
        <taxon>Magnoliopsida</taxon>
        <taxon>eudicotyledons</taxon>
        <taxon>Gunneridae</taxon>
        <taxon>Pentapetalae</taxon>
        <taxon>rosids</taxon>
        <taxon>fabids</taxon>
        <taxon>Rosales</taxon>
        <taxon>Rosaceae</taxon>
        <taxon>Rosoideae</taxon>
        <taxon>Rosoideae incertae sedis</taxon>
        <taxon>Rubus</taxon>
    </lineage>
</organism>
<dbReference type="AlphaFoldDB" id="A0AAW1WD43"/>
<keyword evidence="3" id="KW-1185">Reference proteome</keyword>
<gene>
    <name evidence="2" type="ORF">M0R45_031097</name>
</gene>
<evidence type="ECO:0000313" key="2">
    <source>
        <dbReference type="EMBL" id="KAK9922642.1"/>
    </source>
</evidence>
<accession>A0AAW1WD43</accession>
<reference evidence="2 3" key="1">
    <citation type="journal article" date="2023" name="G3 (Bethesda)">
        <title>A chromosome-length genome assembly and annotation of blackberry (Rubus argutus, cv. 'Hillquist').</title>
        <authorList>
            <person name="Bruna T."/>
            <person name="Aryal R."/>
            <person name="Dudchenko O."/>
            <person name="Sargent D.J."/>
            <person name="Mead D."/>
            <person name="Buti M."/>
            <person name="Cavallini A."/>
            <person name="Hytonen T."/>
            <person name="Andres J."/>
            <person name="Pham M."/>
            <person name="Weisz D."/>
            <person name="Mascagni F."/>
            <person name="Usai G."/>
            <person name="Natali L."/>
            <person name="Bassil N."/>
            <person name="Fernandez G.E."/>
            <person name="Lomsadze A."/>
            <person name="Armour M."/>
            <person name="Olukolu B."/>
            <person name="Poorten T."/>
            <person name="Britton C."/>
            <person name="Davik J."/>
            <person name="Ashrafi H."/>
            <person name="Aiden E.L."/>
            <person name="Borodovsky M."/>
            <person name="Worthington M."/>
        </authorList>
    </citation>
    <scope>NUCLEOTIDE SEQUENCE [LARGE SCALE GENOMIC DNA]</scope>
    <source>
        <strain evidence="2">PI 553951</strain>
    </source>
</reference>